<evidence type="ECO:0000313" key="3">
    <source>
        <dbReference type="Proteomes" id="UP001500280"/>
    </source>
</evidence>
<keyword evidence="3" id="KW-1185">Reference proteome</keyword>
<reference evidence="3" key="1">
    <citation type="journal article" date="2019" name="Int. J. Syst. Evol. Microbiol.">
        <title>The Global Catalogue of Microorganisms (GCM) 10K type strain sequencing project: providing services to taxonomists for standard genome sequencing and annotation.</title>
        <authorList>
            <consortium name="The Broad Institute Genomics Platform"/>
            <consortium name="The Broad Institute Genome Sequencing Center for Infectious Disease"/>
            <person name="Wu L."/>
            <person name="Ma J."/>
        </authorList>
    </citation>
    <scope>NUCLEOTIDE SEQUENCE [LARGE SCALE GENOMIC DNA]</scope>
    <source>
        <strain evidence="3">JCM 14307</strain>
    </source>
</reference>
<feature type="chain" id="PRO_5045279334" description="Secreted protein" evidence="1">
    <location>
        <begin position="25"/>
        <end position="136"/>
    </location>
</feature>
<evidence type="ECO:0008006" key="4">
    <source>
        <dbReference type="Google" id="ProtNLM"/>
    </source>
</evidence>
<evidence type="ECO:0000256" key="1">
    <source>
        <dbReference type="SAM" id="SignalP"/>
    </source>
</evidence>
<name>A0ABP4U2C6_9ACTN</name>
<accession>A0ABP4U2C6</accession>
<dbReference type="EMBL" id="BAAANF010000017">
    <property type="protein sequence ID" value="GAA1696982.1"/>
    <property type="molecule type" value="Genomic_DNA"/>
</dbReference>
<dbReference type="RefSeq" id="WP_344156336.1">
    <property type="nucleotide sequence ID" value="NZ_BAAANF010000017.1"/>
</dbReference>
<dbReference type="Proteomes" id="UP001500280">
    <property type="component" value="Unassembled WGS sequence"/>
</dbReference>
<comment type="caution">
    <text evidence="2">The sequence shown here is derived from an EMBL/GenBank/DDBJ whole genome shotgun (WGS) entry which is preliminary data.</text>
</comment>
<protein>
    <recommendedName>
        <fullName evidence="4">Secreted protein</fullName>
    </recommendedName>
</protein>
<feature type="signal peptide" evidence="1">
    <location>
        <begin position="1"/>
        <end position="24"/>
    </location>
</feature>
<sequence>MTLLSRTLGVFAGVALLMVGGATAASASPMADEPPYSQVKCLNSEYASTCFQWEGDDQWIIDREANGWAAVVHVQTNYGKNVECKAMPAAEGWALCLFDHQEGKCVRFRLYELKDDVKRKYTGWSPWYGTEYGSLC</sequence>
<organism evidence="2 3">
    <name type="scientific">Kribbella yunnanensis</name>
    <dbReference type="NCBI Taxonomy" id="190194"/>
    <lineage>
        <taxon>Bacteria</taxon>
        <taxon>Bacillati</taxon>
        <taxon>Actinomycetota</taxon>
        <taxon>Actinomycetes</taxon>
        <taxon>Propionibacteriales</taxon>
        <taxon>Kribbellaceae</taxon>
        <taxon>Kribbella</taxon>
    </lineage>
</organism>
<evidence type="ECO:0000313" key="2">
    <source>
        <dbReference type="EMBL" id="GAA1696982.1"/>
    </source>
</evidence>
<gene>
    <name evidence="2" type="ORF">GCM10009745_48950</name>
</gene>
<keyword evidence="1" id="KW-0732">Signal</keyword>
<proteinExistence type="predicted"/>